<accession>A0AAV7RCH0</accession>
<gene>
    <name evidence="1" type="ORF">NDU88_001884</name>
</gene>
<keyword evidence="2" id="KW-1185">Reference proteome</keyword>
<evidence type="ECO:0000313" key="1">
    <source>
        <dbReference type="EMBL" id="KAJ1149066.1"/>
    </source>
</evidence>
<proteinExistence type="predicted"/>
<dbReference type="Proteomes" id="UP001066276">
    <property type="component" value="Chromosome 5"/>
</dbReference>
<evidence type="ECO:0000313" key="2">
    <source>
        <dbReference type="Proteomes" id="UP001066276"/>
    </source>
</evidence>
<comment type="caution">
    <text evidence="1">The sequence shown here is derived from an EMBL/GenBank/DDBJ whole genome shotgun (WGS) entry which is preliminary data.</text>
</comment>
<name>A0AAV7RCH0_PLEWA</name>
<dbReference type="AlphaFoldDB" id="A0AAV7RCH0"/>
<reference evidence="1" key="1">
    <citation type="journal article" date="2022" name="bioRxiv">
        <title>Sequencing and chromosome-scale assembly of the giantPleurodeles waltlgenome.</title>
        <authorList>
            <person name="Brown T."/>
            <person name="Elewa A."/>
            <person name="Iarovenko S."/>
            <person name="Subramanian E."/>
            <person name="Araus A.J."/>
            <person name="Petzold A."/>
            <person name="Susuki M."/>
            <person name="Suzuki K.-i.T."/>
            <person name="Hayashi T."/>
            <person name="Toyoda A."/>
            <person name="Oliveira C."/>
            <person name="Osipova E."/>
            <person name="Leigh N.D."/>
            <person name="Simon A."/>
            <person name="Yun M.H."/>
        </authorList>
    </citation>
    <scope>NUCLEOTIDE SEQUENCE</scope>
    <source>
        <strain evidence="1">20211129_DDA</strain>
        <tissue evidence="1">Liver</tissue>
    </source>
</reference>
<organism evidence="1 2">
    <name type="scientific">Pleurodeles waltl</name>
    <name type="common">Iberian ribbed newt</name>
    <dbReference type="NCBI Taxonomy" id="8319"/>
    <lineage>
        <taxon>Eukaryota</taxon>
        <taxon>Metazoa</taxon>
        <taxon>Chordata</taxon>
        <taxon>Craniata</taxon>
        <taxon>Vertebrata</taxon>
        <taxon>Euteleostomi</taxon>
        <taxon>Amphibia</taxon>
        <taxon>Batrachia</taxon>
        <taxon>Caudata</taxon>
        <taxon>Salamandroidea</taxon>
        <taxon>Salamandridae</taxon>
        <taxon>Pleurodelinae</taxon>
        <taxon>Pleurodeles</taxon>
    </lineage>
</organism>
<sequence length="93" mass="9963">MQVEASRRRGEQGDCTLADQLITCRTLGVERKQSGSWCRELRGQEAGCQPLLAPLARLVGCNCAAPVPSAVVLRYQLGVLSGSRLTAVLPTSH</sequence>
<dbReference type="EMBL" id="JANPWB010000009">
    <property type="protein sequence ID" value="KAJ1149066.1"/>
    <property type="molecule type" value="Genomic_DNA"/>
</dbReference>
<protein>
    <submittedName>
        <fullName evidence="1">Uncharacterized protein</fullName>
    </submittedName>
</protein>